<comment type="pathway">
    <text evidence="3 10">Sulfur metabolism; hydrogen sulfide biosynthesis; sulfite from sulfate: step 2/3.</text>
</comment>
<keyword evidence="8 10" id="KW-0418">Kinase</keyword>
<dbReference type="CDD" id="cd02027">
    <property type="entry name" value="APSK"/>
    <property type="match status" value="1"/>
</dbReference>
<evidence type="ECO:0000256" key="10">
    <source>
        <dbReference type="RuleBase" id="RU004347"/>
    </source>
</evidence>
<dbReference type="Proteomes" id="UP000242818">
    <property type="component" value="Unassembled WGS sequence"/>
</dbReference>
<comment type="similarity">
    <text evidence="4 10">Belongs to the APS kinase family.</text>
</comment>
<feature type="domain" description="APS kinase" evidence="11">
    <location>
        <begin position="11"/>
        <end position="159"/>
    </location>
</feature>
<dbReference type="OrthoDB" id="9804504at2"/>
<dbReference type="EMBL" id="FMAR01000023">
    <property type="protein sequence ID" value="SCC63321.1"/>
    <property type="molecule type" value="Genomic_DNA"/>
</dbReference>
<dbReference type="InterPro" id="IPR059117">
    <property type="entry name" value="APS_kinase_dom"/>
</dbReference>
<organism evidence="12 13">
    <name type="scientific">Chitinophaga costaii</name>
    <dbReference type="NCBI Taxonomy" id="1335309"/>
    <lineage>
        <taxon>Bacteria</taxon>
        <taxon>Pseudomonadati</taxon>
        <taxon>Bacteroidota</taxon>
        <taxon>Chitinophagia</taxon>
        <taxon>Chitinophagales</taxon>
        <taxon>Chitinophagaceae</taxon>
        <taxon>Chitinophaga</taxon>
    </lineage>
</organism>
<evidence type="ECO:0000256" key="5">
    <source>
        <dbReference type="ARBA" id="ARBA00012121"/>
    </source>
</evidence>
<evidence type="ECO:0000313" key="12">
    <source>
        <dbReference type="EMBL" id="SCC63321.1"/>
    </source>
</evidence>
<gene>
    <name evidence="12" type="ORF">GA0116948_12312</name>
</gene>
<dbReference type="RefSeq" id="WP_089715553.1">
    <property type="nucleotide sequence ID" value="NZ_FMAR01000023.1"/>
</dbReference>
<evidence type="ECO:0000259" key="11">
    <source>
        <dbReference type="Pfam" id="PF01583"/>
    </source>
</evidence>
<keyword evidence="6 10" id="KW-0808">Transferase</keyword>
<sequence length="194" mass="21263">MEALLQQHPSGKVVWLYGLSGAGKSTLANLLKVQLQEAGYPAVILDGDRLRGGMNRDLSFSVEDRAENVRRTAEMACVLAEQDIISICALITPLTAHRQLARAIAGPAYMEVLVDCSLEECRRRDVKGLYCLSEQQKLKQFTGVDAAFEPDYQSDLVINTALTTPAAASDQLFRFVKARLGACWTVAPGVMPYK</sequence>
<dbReference type="SUPFAM" id="SSF52540">
    <property type="entry name" value="P-loop containing nucleoside triphosphate hydrolases"/>
    <property type="match status" value="1"/>
</dbReference>
<keyword evidence="13" id="KW-1185">Reference proteome</keyword>
<evidence type="ECO:0000256" key="9">
    <source>
        <dbReference type="ARBA" id="ARBA00022840"/>
    </source>
</evidence>
<dbReference type="GO" id="GO:0004020">
    <property type="term" value="F:adenylylsulfate kinase activity"/>
    <property type="evidence" value="ECO:0007669"/>
    <property type="project" value="UniProtKB-EC"/>
</dbReference>
<dbReference type="Gene3D" id="3.40.50.300">
    <property type="entry name" value="P-loop containing nucleotide triphosphate hydrolases"/>
    <property type="match status" value="1"/>
</dbReference>
<dbReference type="NCBIfam" id="TIGR00455">
    <property type="entry name" value="apsK"/>
    <property type="match status" value="1"/>
</dbReference>
<protein>
    <recommendedName>
        <fullName evidence="5 10">Adenylyl-sulfate kinase</fullName>
        <ecNumber evidence="5 10">2.7.1.25</ecNumber>
    </recommendedName>
</protein>
<evidence type="ECO:0000256" key="1">
    <source>
        <dbReference type="ARBA" id="ARBA00001823"/>
    </source>
</evidence>
<proteinExistence type="inferred from homology"/>
<evidence type="ECO:0000256" key="2">
    <source>
        <dbReference type="ARBA" id="ARBA00002632"/>
    </source>
</evidence>
<dbReference type="GO" id="GO:0070814">
    <property type="term" value="P:hydrogen sulfide biosynthetic process"/>
    <property type="evidence" value="ECO:0007669"/>
    <property type="project" value="UniProtKB-UniPathway"/>
</dbReference>
<dbReference type="GO" id="GO:0005524">
    <property type="term" value="F:ATP binding"/>
    <property type="evidence" value="ECO:0007669"/>
    <property type="project" value="UniProtKB-KW"/>
</dbReference>
<dbReference type="InterPro" id="IPR027417">
    <property type="entry name" value="P-loop_NTPase"/>
</dbReference>
<evidence type="ECO:0000313" key="13">
    <source>
        <dbReference type="Proteomes" id="UP000242818"/>
    </source>
</evidence>
<dbReference type="PANTHER" id="PTHR11055:SF1">
    <property type="entry name" value="PAPS SYNTHETASE, ISOFORM D"/>
    <property type="match status" value="1"/>
</dbReference>
<evidence type="ECO:0000256" key="6">
    <source>
        <dbReference type="ARBA" id="ARBA00022679"/>
    </source>
</evidence>
<name>A0A1C4G6E7_9BACT</name>
<reference evidence="12 13" key="1">
    <citation type="submission" date="2016-08" db="EMBL/GenBank/DDBJ databases">
        <authorList>
            <person name="Seilhamer J.J."/>
        </authorList>
    </citation>
    <scope>NUCLEOTIDE SEQUENCE [LARGE SCALE GENOMIC DNA]</scope>
    <source>
        <strain evidence="12 13">A37T2</strain>
    </source>
</reference>
<comment type="function">
    <text evidence="2 10">Catalyzes the synthesis of activated sulfate.</text>
</comment>
<dbReference type="InterPro" id="IPR002891">
    <property type="entry name" value="APS"/>
</dbReference>
<dbReference type="Pfam" id="PF01583">
    <property type="entry name" value="APS_kinase"/>
    <property type="match status" value="1"/>
</dbReference>
<accession>A0A1C4G6E7</accession>
<evidence type="ECO:0000256" key="3">
    <source>
        <dbReference type="ARBA" id="ARBA00004806"/>
    </source>
</evidence>
<dbReference type="EC" id="2.7.1.25" evidence="5 10"/>
<dbReference type="GO" id="GO:0000103">
    <property type="term" value="P:sulfate assimilation"/>
    <property type="evidence" value="ECO:0007669"/>
    <property type="project" value="InterPro"/>
</dbReference>
<evidence type="ECO:0000256" key="4">
    <source>
        <dbReference type="ARBA" id="ARBA00007008"/>
    </source>
</evidence>
<evidence type="ECO:0000256" key="7">
    <source>
        <dbReference type="ARBA" id="ARBA00022741"/>
    </source>
</evidence>
<evidence type="ECO:0000256" key="8">
    <source>
        <dbReference type="ARBA" id="ARBA00022777"/>
    </source>
</evidence>
<dbReference type="AlphaFoldDB" id="A0A1C4G6E7"/>
<dbReference type="UniPathway" id="UPA00140">
    <property type="reaction ID" value="UER00205"/>
</dbReference>
<dbReference type="STRING" id="1335309.GA0116948_12312"/>
<comment type="catalytic activity">
    <reaction evidence="1 10">
        <text>adenosine 5'-phosphosulfate + ATP = 3'-phosphoadenylyl sulfate + ADP + H(+)</text>
        <dbReference type="Rhea" id="RHEA:24152"/>
        <dbReference type="ChEBI" id="CHEBI:15378"/>
        <dbReference type="ChEBI" id="CHEBI:30616"/>
        <dbReference type="ChEBI" id="CHEBI:58243"/>
        <dbReference type="ChEBI" id="CHEBI:58339"/>
        <dbReference type="ChEBI" id="CHEBI:456216"/>
        <dbReference type="EC" id="2.7.1.25"/>
    </reaction>
</comment>
<keyword evidence="9 10" id="KW-0067">ATP-binding</keyword>
<dbReference type="PANTHER" id="PTHR11055">
    <property type="entry name" value="BIFUNCTIONAL 3'-PHOSPHOADENOSINE 5'-PHOSPHOSULFATE SYNTHASE"/>
    <property type="match status" value="1"/>
</dbReference>
<keyword evidence="7 10" id="KW-0547">Nucleotide-binding</keyword>